<proteinExistence type="predicted"/>
<evidence type="ECO:0000256" key="1">
    <source>
        <dbReference type="SAM" id="MobiDB-lite"/>
    </source>
</evidence>
<dbReference type="AlphaFoldDB" id="A0A8D8M7C2"/>
<name>A0A8D8M7C2_9HEMI</name>
<reference evidence="2" key="1">
    <citation type="submission" date="2021-05" db="EMBL/GenBank/DDBJ databases">
        <authorList>
            <person name="Alioto T."/>
            <person name="Alioto T."/>
            <person name="Gomez Garrido J."/>
        </authorList>
    </citation>
    <scope>NUCLEOTIDE SEQUENCE</scope>
</reference>
<feature type="region of interest" description="Disordered" evidence="1">
    <location>
        <begin position="36"/>
        <end position="68"/>
    </location>
</feature>
<sequence>MFELFLNDNLEDDDDDVSSIDDEELVDIANKMNQLSARKRSQNESNGNSAIRETDAKEPTTSEGTCSFENDTIDAFFKPIDPAPRESVGTNQRLLSLRNAKKSLDLSKVGTTGSDEDRHVVIDSVLELSGAHKEMNTLSTTTKFSSDPNAVNTIISQVEMQALKLNKQPICVPMQDRSLSTLPESIKLPLLDLKNRNIMGNGNKATEMKPKRGNNCSTVITLPPLVHPLKKKVNSRIPKAKTLYTAKHYLGEVVKKTTGLGSVSAVGKLPPIVQAGPGLSMSSGDGLCHVKKPKPMFPCSRNVDIIKDGVDRGNDIKLPAMSNMAYLVRLVDTVALSGSFLFNTSCVHVFTGGHVKITLKIHG</sequence>
<dbReference type="EMBL" id="HBUF01051224">
    <property type="protein sequence ID" value="CAG6621881.1"/>
    <property type="molecule type" value="Transcribed_RNA"/>
</dbReference>
<protein>
    <submittedName>
        <fullName evidence="2">Uncharacterized protein</fullName>
    </submittedName>
</protein>
<accession>A0A8D8M7C2</accession>
<organism evidence="2">
    <name type="scientific">Cacopsylla melanoneura</name>
    <dbReference type="NCBI Taxonomy" id="428564"/>
    <lineage>
        <taxon>Eukaryota</taxon>
        <taxon>Metazoa</taxon>
        <taxon>Ecdysozoa</taxon>
        <taxon>Arthropoda</taxon>
        <taxon>Hexapoda</taxon>
        <taxon>Insecta</taxon>
        <taxon>Pterygota</taxon>
        <taxon>Neoptera</taxon>
        <taxon>Paraneoptera</taxon>
        <taxon>Hemiptera</taxon>
        <taxon>Sternorrhyncha</taxon>
        <taxon>Psylloidea</taxon>
        <taxon>Psyllidae</taxon>
        <taxon>Psyllinae</taxon>
        <taxon>Cacopsylla</taxon>
    </lineage>
</organism>
<evidence type="ECO:0000313" key="2">
    <source>
        <dbReference type="EMBL" id="CAG6621881.1"/>
    </source>
</evidence>